<dbReference type="SUPFAM" id="SSF75304">
    <property type="entry name" value="Amidase signature (AS) enzymes"/>
    <property type="match status" value="1"/>
</dbReference>
<comment type="caution">
    <text evidence="3">The sequence shown here is derived from an EMBL/GenBank/DDBJ whole genome shotgun (WGS) entry which is preliminary data.</text>
</comment>
<evidence type="ECO:0000313" key="3">
    <source>
        <dbReference type="EMBL" id="OAA77161.1"/>
    </source>
</evidence>
<keyword evidence="4" id="KW-1185">Reference proteome</keyword>
<dbReference type="Pfam" id="PF01425">
    <property type="entry name" value="Amidase"/>
    <property type="match status" value="1"/>
</dbReference>
<dbReference type="PANTHER" id="PTHR42678">
    <property type="entry name" value="AMIDASE"/>
    <property type="match status" value="1"/>
</dbReference>
<name>A0A168H0J6_CORDF</name>
<feature type="domain" description="Amidase" evidence="2">
    <location>
        <begin position="1"/>
        <end position="130"/>
    </location>
</feature>
<dbReference type="STRING" id="1081108.A0A168H0J6"/>
<evidence type="ECO:0000259" key="2">
    <source>
        <dbReference type="Pfam" id="PF01425"/>
    </source>
</evidence>
<dbReference type="OrthoDB" id="4866447at2759"/>
<sequence>MKPTLGLISQDGICPISFDFDSAGPIARSARDIAILMDALVDREKATNIPNGTYVSHLTGNFSRIRIGVLEPKEWHMPPVAVAPNKEVDDQQDADASAAYERLNSLVAIVKQVEVASLEELVVDGMSQIQRVMVFSKLSSKDSRFRQAIDSYLLKLEGGKVQTLDQLMQFMRDNAKQEMPPVSQYDTSGNGSSIRHY</sequence>
<dbReference type="InterPro" id="IPR023631">
    <property type="entry name" value="Amidase_dom"/>
</dbReference>
<dbReference type="Gene3D" id="3.90.1300.10">
    <property type="entry name" value="Amidase signature (AS) domain"/>
    <property type="match status" value="1"/>
</dbReference>
<proteinExistence type="predicted"/>
<accession>A0A168H0J6</accession>
<gene>
    <name evidence="3" type="ORF">LEL_03984</name>
</gene>
<protein>
    <submittedName>
        <fullName evidence="3">Amidase signature domain protein</fullName>
    </submittedName>
</protein>
<dbReference type="InterPro" id="IPR036928">
    <property type="entry name" value="AS_sf"/>
</dbReference>
<feature type="region of interest" description="Disordered" evidence="1">
    <location>
        <begin position="175"/>
        <end position="197"/>
    </location>
</feature>
<feature type="compositionally biased region" description="Polar residues" evidence="1">
    <location>
        <begin position="184"/>
        <end position="197"/>
    </location>
</feature>
<dbReference type="EMBL" id="AZHF01000003">
    <property type="protein sequence ID" value="OAA77161.1"/>
    <property type="molecule type" value="Genomic_DNA"/>
</dbReference>
<organism evidence="3 4">
    <name type="scientific">Akanthomyces lecanii RCEF 1005</name>
    <dbReference type="NCBI Taxonomy" id="1081108"/>
    <lineage>
        <taxon>Eukaryota</taxon>
        <taxon>Fungi</taxon>
        <taxon>Dikarya</taxon>
        <taxon>Ascomycota</taxon>
        <taxon>Pezizomycotina</taxon>
        <taxon>Sordariomycetes</taxon>
        <taxon>Hypocreomycetidae</taxon>
        <taxon>Hypocreales</taxon>
        <taxon>Cordycipitaceae</taxon>
        <taxon>Akanthomyces</taxon>
        <taxon>Cordyceps confragosa</taxon>
    </lineage>
</organism>
<evidence type="ECO:0000313" key="4">
    <source>
        <dbReference type="Proteomes" id="UP000076881"/>
    </source>
</evidence>
<reference evidence="3 4" key="1">
    <citation type="journal article" date="2016" name="Genome Biol. Evol.">
        <title>Divergent and convergent evolution of fungal pathogenicity.</title>
        <authorList>
            <person name="Shang Y."/>
            <person name="Xiao G."/>
            <person name="Zheng P."/>
            <person name="Cen K."/>
            <person name="Zhan S."/>
            <person name="Wang C."/>
        </authorList>
    </citation>
    <scope>NUCLEOTIDE SEQUENCE [LARGE SCALE GENOMIC DNA]</scope>
    <source>
        <strain evidence="3 4">RCEF 1005</strain>
    </source>
</reference>
<dbReference type="PANTHER" id="PTHR42678:SF34">
    <property type="entry name" value="OS04G0183300 PROTEIN"/>
    <property type="match status" value="1"/>
</dbReference>
<dbReference type="Proteomes" id="UP000076881">
    <property type="component" value="Unassembled WGS sequence"/>
</dbReference>
<dbReference type="AlphaFoldDB" id="A0A168H0J6"/>
<evidence type="ECO:0000256" key="1">
    <source>
        <dbReference type="SAM" id="MobiDB-lite"/>
    </source>
</evidence>